<dbReference type="PROSITE" id="PS50977">
    <property type="entry name" value="HTH_TETR_2"/>
    <property type="match status" value="1"/>
</dbReference>
<dbReference type="PRINTS" id="PR00455">
    <property type="entry name" value="HTHTETR"/>
</dbReference>
<dbReference type="InterPro" id="IPR004111">
    <property type="entry name" value="Repressor_TetR_C"/>
</dbReference>
<dbReference type="Proteomes" id="UP001500503">
    <property type="component" value="Unassembled WGS sequence"/>
</dbReference>
<keyword evidence="2 4" id="KW-0238">DNA-binding</keyword>
<keyword evidence="3" id="KW-0804">Transcription</keyword>
<dbReference type="EMBL" id="BAABHF010000012">
    <property type="protein sequence ID" value="GAA4487444.1"/>
    <property type="molecule type" value="Genomic_DNA"/>
</dbReference>
<dbReference type="InterPro" id="IPR023772">
    <property type="entry name" value="DNA-bd_HTH_TetR-type_CS"/>
</dbReference>
<dbReference type="InterPro" id="IPR050109">
    <property type="entry name" value="HTH-type_TetR-like_transc_reg"/>
</dbReference>
<sequence length="219" mass="23991">MRYGDAVKLSTDRIIDAGMATFAEVGYQGLSMRRVAERLDVHAGSLYYHVRNKDALLRLMADRIAQQAYDAGSAALAALPEEAGWRARIEAQVLTLRESIRRHPGGPLLLADSPSMLSPGALSLMERLLETLRDAGVPGEHRVIVADTLLSHVTGFVLQEQSRSPGPAVDRQDVTDLHERFPMTTAEASRHDQDEKFIRSVRLLCSAAQTTIAPGSPRP</sequence>
<dbReference type="PANTHER" id="PTHR30055">
    <property type="entry name" value="HTH-TYPE TRANSCRIPTIONAL REGULATOR RUTR"/>
    <property type="match status" value="1"/>
</dbReference>
<accession>A0ABP8PKB4</accession>
<feature type="domain" description="HTH tetR-type" evidence="5">
    <location>
        <begin position="8"/>
        <end position="68"/>
    </location>
</feature>
<dbReference type="Pfam" id="PF00440">
    <property type="entry name" value="TetR_N"/>
    <property type="match status" value="1"/>
</dbReference>
<evidence type="ECO:0000256" key="4">
    <source>
        <dbReference type="PROSITE-ProRule" id="PRU00335"/>
    </source>
</evidence>
<keyword evidence="7" id="KW-1185">Reference proteome</keyword>
<evidence type="ECO:0000256" key="2">
    <source>
        <dbReference type="ARBA" id="ARBA00023125"/>
    </source>
</evidence>
<dbReference type="InterPro" id="IPR001647">
    <property type="entry name" value="HTH_TetR"/>
</dbReference>
<dbReference type="Gene3D" id="1.10.10.60">
    <property type="entry name" value="Homeodomain-like"/>
    <property type="match status" value="1"/>
</dbReference>
<name>A0ABP8PKB4_9ACTN</name>
<dbReference type="Gene3D" id="1.10.357.10">
    <property type="entry name" value="Tetracycline Repressor, domain 2"/>
    <property type="match status" value="1"/>
</dbReference>
<evidence type="ECO:0000313" key="6">
    <source>
        <dbReference type="EMBL" id="GAA4487444.1"/>
    </source>
</evidence>
<dbReference type="InterPro" id="IPR009057">
    <property type="entry name" value="Homeodomain-like_sf"/>
</dbReference>
<dbReference type="InterPro" id="IPR036271">
    <property type="entry name" value="Tet_transcr_reg_TetR-rel_C_sf"/>
</dbReference>
<dbReference type="PROSITE" id="PS01081">
    <property type="entry name" value="HTH_TETR_1"/>
    <property type="match status" value="1"/>
</dbReference>
<protein>
    <recommendedName>
        <fullName evidence="5">HTH tetR-type domain-containing protein</fullName>
    </recommendedName>
</protein>
<reference evidence="7" key="1">
    <citation type="journal article" date="2019" name="Int. J. Syst. Evol. Microbiol.">
        <title>The Global Catalogue of Microorganisms (GCM) 10K type strain sequencing project: providing services to taxonomists for standard genome sequencing and annotation.</title>
        <authorList>
            <consortium name="The Broad Institute Genomics Platform"/>
            <consortium name="The Broad Institute Genome Sequencing Center for Infectious Disease"/>
            <person name="Wu L."/>
            <person name="Ma J."/>
        </authorList>
    </citation>
    <scope>NUCLEOTIDE SEQUENCE [LARGE SCALE GENOMIC DNA]</scope>
    <source>
        <strain evidence="7">JCM 17933</strain>
    </source>
</reference>
<comment type="caution">
    <text evidence="6">The sequence shown here is derived from an EMBL/GenBank/DDBJ whole genome shotgun (WGS) entry which is preliminary data.</text>
</comment>
<proteinExistence type="predicted"/>
<gene>
    <name evidence="6" type="ORF">GCM10023191_015300</name>
</gene>
<keyword evidence="1" id="KW-0805">Transcription regulation</keyword>
<evidence type="ECO:0000259" key="5">
    <source>
        <dbReference type="PROSITE" id="PS50977"/>
    </source>
</evidence>
<dbReference type="PANTHER" id="PTHR30055:SF151">
    <property type="entry name" value="TRANSCRIPTIONAL REGULATORY PROTEIN"/>
    <property type="match status" value="1"/>
</dbReference>
<dbReference type="SUPFAM" id="SSF48498">
    <property type="entry name" value="Tetracyclin repressor-like, C-terminal domain"/>
    <property type="match status" value="1"/>
</dbReference>
<dbReference type="Pfam" id="PF02909">
    <property type="entry name" value="TetR_C_1"/>
    <property type="match status" value="1"/>
</dbReference>
<dbReference type="SUPFAM" id="SSF46689">
    <property type="entry name" value="Homeodomain-like"/>
    <property type="match status" value="1"/>
</dbReference>
<evidence type="ECO:0000256" key="3">
    <source>
        <dbReference type="ARBA" id="ARBA00023163"/>
    </source>
</evidence>
<organism evidence="6 7">
    <name type="scientific">Actinoallomurus oryzae</name>
    <dbReference type="NCBI Taxonomy" id="502180"/>
    <lineage>
        <taxon>Bacteria</taxon>
        <taxon>Bacillati</taxon>
        <taxon>Actinomycetota</taxon>
        <taxon>Actinomycetes</taxon>
        <taxon>Streptosporangiales</taxon>
        <taxon>Thermomonosporaceae</taxon>
        <taxon>Actinoallomurus</taxon>
    </lineage>
</organism>
<feature type="DNA-binding region" description="H-T-H motif" evidence="4">
    <location>
        <begin position="31"/>
        <end position="50"/>
    </location>
</feature>
<evidence type="ECO:0000256" key="1">
    <source>
        <dbReference type="ARBA" id="ARBA00023015"/>
    </source>
</evidence>
<evidence type="ECO:0000313" key="7">
    <source>
        <dbReference type="Proteomes" id="UP001500503"/>
    </source>
</evidence>